<evidence type="ECO:0000313" key="3">
    <source>
        <dbReference type="Proteomes" id="UP000294644"/>
    </source>
</evidence>
<organism evidence="2 3">
    <name type="scientific">Flavobacterium sandaracinum</name>
    <dbReference type="NCBI Taxonomy" id="2541733"/>
    <lineage>
        <taxon>Bacteria</taxon>
        <taxon>Pseudomonadati</taxon>
        <taxon>Bacteroidota</taxon>
        <taxon>Flavobacteriia</taxon>
        <taxon>Flavobacteriales</taxon>
        <taxon>Flavobacteriaceae</taxon>
        <taxon>Flavobacterium</taxon>
    </lineage>
</organism>
<dbReference type="InterPro" id="IPR007685">
    <property type="entry name" value="RelA_SpoT"/>
</dbReference>
<dbReference type="SUPFAM" id="SSF81301">
    <property type="entry name" value="Nucleotidyltransferase"/>
    <property type="match status" value="1"/>
</dbReference>
<dbReference type="OrthoDB" id="9801824at2"/>
<dbReference type="Proteomes" id="UP000294644">
    <property type="component" value="Unassembled WGS sequence"/>
</dbReference>
<evidence type="ECO:0000313" key="2">
    <source>
        <dbReference type="EMBL" id="TDE01238.1"/>
    </source>
</evidence>
<sequence length="226" mass="26935">MENQNINEAVQLYKDKLFEFEQFLPSVLAFFEKHRTLNRKPFPIIHSIKSRFKEPSHLEQKLYRKLEKGKEINKNNLFEEITDFIGVRVLHLYQEQFIEINNAIQEKIQNGDWLFVENPKAMTWDPESIQFYNQLNIETELRDTFYTSIHYLVKPNNPNAVVCCEIQVRTLFEEIWGEIDHTINYPFQTESIACKEQLRVLSKLVSTGTRLADSIFRSHSEFNEKK</sequence>
<dbReference type="GO" id="GO:0015969">
    <property type="term" value="P:guanosine tetraphosphate metabolic process"/>
    <property type="evidence" value="ECO:0007669"/>
    <property type="project" value="InterPro"/>
</dbReference>
<dbReference type="PANTHER" id="PTHR41773:SF1">
    <property type="entry name" value="RELA_SPOT DOMAIN-CONTAINING PROTEIN"/>
    <property type="match status" value="1"/>
</dbReference>
<dbReference type="PANTHER" id="PTHR41773">
    <property type="entry name" value="GTP PYROPHOSPHATASE-RELATED"/>
    <property type="match status" value="1"/>
</dbReference>
<comment type="caution">
    <text evidence="2">The sequence shown here is derived from an EMBL/GenBank/DDBJ whole genome shotgun (WGS) entry which is preliminary data.</text>
</comment>
<dbReference type="CDD" id="cd05399">
    <property type="entry name" value="NT_Rel-Spo_like"/>
    <property type="match status" value="1"/>
</dbReference>
<accession>A0A4V2Z0J2</accession>
<protein>
    <submittedName>
        <fullName evidence="2">(P)ppGpp synthetase</fullName>
    </submittedName>
</protein>
<dbReference type="SMART" id="SM00954">
    <property type="entry name" value="RelA_SpoT"/>
    <property type="match status" value="1"/>
</dbReference>
<dbReference type="AlphaFoldDB" id="A0A4V2Z0J2"/>
<dbReference type="EMBL" id="SMFN01000022">
    <property type="protein sequence ID" value="TDE01238.1"/>
    <property type="molecule type" value="Genomic_DNA"/>
</dbReference>
<dbReference type="RefSeq" id="WP_132067272.1">
    <property type="nucleotide sequence ID" value="NZ_SMFN01000022.1"/>
</dbReference>
<feature type="domain" description="RelA/SpoT" evidence="1">
    <location>
        <begin position="50"/>
        <end position="191"/>
    </location>
</feature>
<keyword evidence="3" id="KW-1185">Reference proteome</keyword>
<gene>
    <name evidence="2" type="ORF">E0F91_15065</name>
</gene>
<reference evidence="2 3" key="1">
    <citation type="submission" date="2019-03" db="EMBL/GenBank/DDBJ databases">
        <title>Flavobacterium LB-D12 sp. nov., isolated from arctic soil.</title>
        <authorList>
            <person name="Chaudhary D.K."/>
        </authorList>
    </citation>
    <scope>NUCLEOTIDE SEQUENCE [LARGE SCALE GENOMIC DNA]</scope>
    <source>
        <strain evidence="2 3">LB-D12</strain>
    </source>
</reference>
<dbReference type="Pfam" id="PF04607">
    <property type="entry name" value="RelA_SpoT"/>
    <property type="match status" value="1"/>
</dbReference>
<evidence type="ECO:0000259" key="1">
    <source>
        <dbReference type="SMART" id="SM00954"/>
    </source>
</evidence>
<proteinExistence type="predicted"/>
<dbReference type="Gene3D" id="3.30.460.10">
    <property type="entry name" value="Beta Polymerase, domain 2"/>
    <property type="match status" value="1"/>
</dbReference>
<name>A0A4V2Z0J2_9FLAO</name>
<dbReference type="InterPro" id="IPR043519">
    <property type="entry name" value="NT_sf"/>
</dbReference>